<organism evidence="1 2">
    <name type="scientific">Azotobacter beijerinckii</name>
    <dbReference type="NCBI Taxonomy" id="170623"/>
    <lineage>
        <taxon>Bacteria</taxon>
        <taxon>Pseudomonadati</taxon>
        <taxon>Pseudomonadota</taxon>
        <taxon>Gammaproteobacteria</taxon>
        <taxon>Pseudomonadales</taxon>
        <taxon>Pseudomonadaceae</taxon>
        <taxon>Azotobacter</taxon>
    </lineage>
</organism>
<name>A0A1I4G1U3_9GAMM</name>
<protein>
    <submittedName>
        <fullName evidence="1">Uncharacterized protein</fullName>
    </submittedName>
</protein>
<evidence type="ECO:0000313" key="2">
    <source>
        <dbReference type="Proteomes" id="UP000199579"/>
    </source>
</evidence>
<sequence>MAGPFAVLIDEMDAVLLAQLGDGQGDYLSVQGAVLATGLDLELTREAERLDLASGALDRAVTLTVQKRLLQPLDRKGAFLLDGKTWHIDGIASDDGHLIAFYVVP</sequence>
<dbReference type="RefSeq" id="WP_244541160.1">
    <property type="nucleotide sequence ID" value="NZ_FOSX01000079.1"/>
</dbReference>
<reference evidence="1 2" key="1">
    <citation type="submission" date="2016-10" db="EMBL/GenBank/DDBJ databases">
        <authorList>
            <person name="de Groot N.N."/>
        </authorList>
    </citation>
    <scope>NUCLEOTIDE SEQUENCE [LARGE SCALE GENOMIC DNA]</scope>
    <source>
        <strain evidence="1 2">DSM 381</strain>
    </source>
</reference>
<dbReference type="AlphaFoldDB" id="A0A1I4G1U3"/>
<dbReference type="Proteomes" id="UP000199579">
    <property type="component" value="Unassembled WGS sequence"/>
</dbReference>
<accession>A0A1I4G1U3</accession>
<evidence type="ECO:0000313" key="1">
    <source>
        <dbReference type="EMBL" id="SFL23994.1"/>
    </source>
</evidence>
<gene>
    <name evidence="1" type="ORF">SAMN04244574_03650</name>
</gene>
<dbReference type="EMBL" id="FOSX01000079">
    <property type="protein sequence ID" value="SFL23994.1"/>
    <property type="molecule type" value="Genomic_DNA"/>
</dbReference>
<proteinExistence type="predicted"/>